<feature type="compositionally biased region" description="Basic and acidic residues" evidence="1">
    <location>
        <begin position="64"/>
        <end position="79"/>
    </location>
</feature>
<feature type="region of interest" description="Disordered" evidence="1">
    <location>
        <begin position="1"/>
        <end position="32"/>
    </location>
</feature>
<protein>
    <submittedName>
        <fullName evidence="2">Uncharacterized protein</fullName>
    </submittedName>
</protein>
<dbReference type="Proteomes" id="UP001321479">
    <property type="component" value="Segment"/>
</dbReference>
<evidence type="ECO:0000313" key="2">
    <source>
        <dbReference type="EMBL" id="BCS83687.1"/>
    </source>
</evidence>
<sequence length="86" mass="10434">MSVRQISSSQRRAHEKMFSDLNKITDSQRDEMSPEMYRSFCEEYEKLHYILWPSSTLCVPNKMSPEKRQQRDRENEDRRKKIGFAM</sequence>
<organism evidence="2 3">
    <name type="scientific">Cotonvirus japonicus</name>
    <dbReference type="NCBI Taxonomy" id="2811091"/>
    <lineage>
        <taxon>Viruses</taxon>
        <taxon>Varidnaviria</taxon>
        <taxon>Bamfordvirae</taxon>
        <taxon>Nucleocytoviricota</taxon>
        <taxon>Megaviricetes</taxon>
        <taxon>Imitervirales</taxon>
        <taxon>Mimiviridae</taxon>
        <taxon>Megamimivirinae</taxon>
        <taxon>Cotonvirus</taxon>
        <taxon>Cotonvirus japonicum</taxon>
    </lineage>
</organism>
<evidence type="ECO:0000256" key="1">
    <source>
        <dbReference type="SAM" id="MobiDB-lite"/>
    </source>
</evidence>
<accession>A0ABM7NUE6</accession>
<dbReference type="EMBL" id="AP024483">
    <property type="protein sequence ID" value="BCS83687.1"/>
    <property type="molecule type" value="Genomic_DNA"/>
</dbReference>
<reference evidence="2 3" key="1">
    <citation type="submission" date="2021-02" db="EMBL/GenBank/DDBJ databases">
        <title>Cotonvirus japonicus, which uses Golgi apparatus of host cells for its virion factory, phylogenetically links tailed tupanvirus and icosahedral mimivirus.</title>
        <authorList>
            <person name="Takahashi H."/>
            <person name="Fukaya S."/>
            <person name="Song C."/>
            <person name="Murata K."/>
            <person name="Takemura M."/>
        </authorList>
    </citation>
    <scope>NUCLEOTIDE SEQUENCE [LARGE SCALE GENOMIC DNA]</scope>
</reference>
<name>A0ABM7NUE6_9VIRU</name>
<feature type="region of interest" description="Disordered" evidence="1">
    <location>
        <begin position="60"/>
        <end position="86"/>
    </location>
</feature>
<proteinExistence type="predicted"/>
<keyword evidence="3" id="KW-1185">Reference proteome</keyword>
<dbReference type="RefSeq" id="YP_010842295.1">
    <property type="nucleotide sequence ID" value="NC_079139.1"/>
</dbReference>
<evidence type="ECO:0000313" key="3">
    <source>
        <dbReference type="Proteomes" id="UP001321479"/>
    </source>
</evidence>
<feature type="compositionally biased region" description="Polar residues" evidence="1">
    <location>
        <begin position="1"/>
        <end position="10"/>
    </location>
</feature>
<dbReference type="GeneID" id="80558892"/>